<reference evidence="1 2" key="1">
    <citation type="submission" date="2017-06" db="EMBL/GenBank/DDBJ databases">
        <title>Cmopartive genomic analysis of Ambrosia Fusariam Clade fungi.</title>
        <authorList>
            <person name="Stajich J.E."/>
            <person name="Carrillo J."/>
            <person name="Kijimoto T."/>
            <person name="Eskalen A."/>
            <person name="O'Donnell K."/>
            <person name="Kasson M."/>
        </authorList>
    </citation>
    <scope>NUCLEOTIDE SEQUENCE [LARGE SCALE GENOMIC DNA]</scope>
    <source>
        <strain evidence="1 2">NRRL 20438</strain>
    </source>
</reference>
<sequence length="151" mass="17456">MEATPLPLLQDDRQQPLLETGKQLGIVQDDSIDHPDETARIVPTELDEAITELDTDSINEPKLPDAYEPHHSFASHLRELIKEHSRRMEDSYSLRQIQDVTSEIIYSRPRNLWGHAYSGCSRVVREKPSRNSKANFADVAILDRHRRIRYS</sequence>
<proteinExistence type="predicted"/>
<dbReference type="Proteomes" id="UP000288429">
    <property type="component" value="Unassembled WGS sequence"/>
</dbReference>
<evidence type="ECO:0000313" key="2">
    <source>
        <dbReference type="Proteomes" id="UP000288429"/>
    </source>
</evidence>
<comment type="caution">
    <text evidence="1">The sequence shown here is derived from an EMBL/GenBank/DDBJ whole genome shotgun (WGS) entry which is preliminary data.</text>
</comment>
<evidence type="ECO:0000313" key="1">
    <source>
        <dbReference type="EMBL" id="RSM11824.1"/>
    </source>
</evidence>
<dbReference type="AlphaFoldDB" id="A0A428UC13"/>
<organism evidence="1 2">
    <name type="scientific">Fusarium ambrosium</name>
    <dbReference type="NCBI Taxonomy" id="131363"/>
    <lineage>
        <taxon>Eukaryota</taxon>
        <taxon>Fungi</taxon>
        <taxon>Dikarya</taxon>
        <taxon>Ascomycota</taxon>
        <taxon>Pezizomycotina</taxon>
        <taxon>Sordariomycetes</taxon>
        <taxon>Hypocreomycetidae</taxon>
        <taxon>Hypocreales</taxon>
        <taxon>Nectriaceae</taxon>
        <taxon>Fusarium</taxon>
        <taxon>Fusarium solani species complex</taxon>
    </lineage>
</organism>
<name>A0A428UC13_9HYPO</name>
<keyword evidence="2" id="KW-1185">Reference proteome</keyword>
<protein>
    <submittedName>
        <fullName evidence="1">Uncharacterized protein</fullName>
    </submittedName>
</protein>
<dbReference type="EMBL" id="NIZV01000075">
    <property type="protein sequence ID" value="RSM11824.1"/>
    <property type="molecule type" value="Genomic_DNA"/>
</dbReference>
<accession>A0A428UC13</accession>
<gene>
    <name evidence="1" type="ORF">CDV31_006592</name>
</gene>